<organism evidence="1 2">
    <name type="scientific">Rhynchosporium agropyri</name>
    <dbReference type="NCBI Taxonomy" id="914238"/>
    <lineage>
        <taxon>Eukaryota</taxon>
        <taxon>Fungi</taxon>
        <taxon>Dikarya</taxon>
        <taxon>Ascomycota</taxon>
        <taxon>Pezizomycotina</taxon>
        <taxon>Leotiomycetes</taxon>
        <taxon>Helotiales</taxon>
        <taxon>Ploettnerulaceae</taxon>
        <taxon>Rhynchosporium</taxon>
    </lineage>
</organism>
<dbReference type="EMBL" id="FJUX01000139">
    <property type="protein sequence ID" value="CZT11325.1"/>
    <property type="molecule type" value="Genomic_DNA"/>
</dbReference>
<reference evidence="2" key="1">
    <citation type="submission" date="2016-03" db="EMBL/GenBank/DDBJ databases">
        <authorList>
            <person name="Guldener U."/>
        </authorList>
    </citation>
    <scope>NUCLEOTIDE SEQUENCE [LARGE SCALE GENOMIC DNA]</scope>
    <source>
        <strain evidence="2">04CH-RAC-A.6.1</strain>
    </source>
</reference>
<proteinExistence type="predicted"/>
<name>A0A1E1LLF4_9HELO</name>
<gene>
    <name evidence="1" type="ORF">RAG0_15497</name>
</gene>
<sequence length="109" mass="12491">MLFDLEYKFLMETGFAAARKANEAGWLPSLTGSREYRPQSDEITAALSRIRSDGEISILAVFCAQTILNIHSILGPKVTKVYEDLRYRGAVAEKFLDIEWSRDKRYKKN</sequence>
<evidence type="ECO:0000313" key="1">
    <source>
        <dbReference type="EMBL" id="CZT11325.1"/>
    </source>
</evidence>
<keyword evidence="2" id="KW-1185">Reference proteome</keyword>
<accession>A0A1E1LLF4</accession>
<dbReference type="AlphaFoldDB" id="A0A1E1LLF4"/>
<dbReference type="Proteomes" id="UP000178912">
    <property type="component" value="Unassembled WGS sequence"/>
</dbReference>
<dbReference type="OrthoDB" id="3563007at2759"/>
<evidence type="ECO:0000313" key="2">
    <source>
        <dbReference type="Proteomes" id="UP000178912"/>
    </source>
</evidence>
<protein>
    <submittedName>
        <fullName evidence="1">Uncharacterized protein</fullName>
    </submittedName>
</protein>